<dbReference type="Gene3D" id="3.90.70.10">
    <property type="entry name" value="Cysteine proteinases"/>
    <property type="match status" value="1"/>
</dbReference>
<dbReference type="Pfam" id="PF00005">
    <property type="entry name" value="ABC_tran"/>
    <property type="match status" value="1"/>
</dbReference>
<dbReference type="AlphaFoldDB" id="A0A3S1CXP1"/>
<reference evidence="11" key="1">
    <citation type="submission" date="2020-05" db="EMBL/GenBank/DDBJ databases">
        <title>Chitinophaga laudate sp. nov., isolated from a tropical peat swamp.</title>
        <authorList>
            <person name="Goh C.B.S."/>
            <person name="Lee M.S."/>
            <person name="Parimannan S."/>
            <person name="Pasbakhsh P."/>
            <person name="Yule C.M."/>
            <person name="Rajandas H."/>
            <person name="Loke S."/>
            <person name="Croft L."/>
            <person name="Tan J.B.L."/>
        </authorList>
    </citation>
    <scope>NUCLEOTIDE SEQUENCE</scope>
    <source>
        <strain evidence="11">Mgbs1</strain>
    </source>
</reference>
<keyword evidence="3" id="KW-1003">Cell membrane</keyword>
<dbReference type="OrthoDB" id="9760358at2"/>
<dbReference type="Gene3D" id="3.40.50.300">
    <property type="entry name" value="P-loop containing nucleotide triphosphate hydrolases"/>
    <property type="match status" value="1"/>
</dbReference>
<dbReference type="CDD" id="cd18571">
    <property type="entry name" value="ABC_6TM_peptidase_like"/>
    <property type="match status" value="1"/>
</dbReference>
<dbReference type="GO" id="GO:0008233">
    <property type="term" value="F:peptidase activity"/>
    <property type="evidence" value="ECO:0007669"/>
    <property type="project" value="InterPro"/>
</dbReference>
<dbReference type="FunFam" id="3.40.50.300:FF:000221">
    <property type="entry name" value="Multidrug ABC transporter ATP-binding protein"/>
    <property type="match status" value="1"/>
</dbReference>
<dbReference type="PROSITE" id="PS50929">
    <property type="entry name" value="ABC_TM1F"/>
    <property type="match status" value="1"/>
</dbReference>
<dbReference type="SUPFAM" id="SSF90123">
    <property type="entry name" value="ABC transporter transmembrane region"/>
    <property type="match status" value="1"/>
</dbReference>
<keyword evidence="2" id="KW-0813">Transport</keyword>
<dbReference type="InterPro" id="IPR017871">
    <property type="entry name" value="ABC_transporter-like_CS"/>
</dbReference>
<dbReference type="Proteomes" id="UP000281028">
    <property type="component" value="Unassembled WGS sequence"/>
</dbReference>
<dbReference type="GO" id="GO:0005524">
    <property type="term" value="F:ATP binding"/>
    <property type="evidence" value="ECO:0007669"/>
    <property type="project" value="UniProtKB-KW"/>
</dbReference>
<dbReference type="Pfam" id="PF03412">
    <property type="entry name" value="Peptidase_C39"/>
    <property type="match status" value="1"/>
</dbReference>
<name>A0A3S1CXP1_9BACT</name>
<protein>
    <submittedName>
        <fullName evidence="11">Peptidase domain-containing ABC transporter</fullName>
    </submittedName>
</protein>
<evidence type="ECO:0000256" key="8">
    <source>
        <dbReference type="ARBA" id="ARBA00022989"/>
    </source>
</evidence>
<dbReference type="PROSITE" id="PS50893">
    <property type="entry name" value="ABC_TRANSPORTER_2"/>
    <property type="match status" value="1"/>
</dbReference>
<dbReference type="InterPro" id="IPR036640">
    <property type="entry name" value="ABC1_TM_sf"/>
</dbReference>
<evidence type="ECO:0000313" key="11">
    <source>
        <dbReference type="EMBL" id="NSL87181.1"/>
    </source>
</evidence>
<dbReference type="InterPro" id="IPR011527">
    <property type="entry name" value="ABC1_TM_dom"/>
</dbReference>
<evidence type="ECO:0000256" key="2">
    <source>
        <dbReference type="ARBA" id="ARBA00022448"/>
    </source>
</evidence>
<dbReference type="Pfam" id="PF00664">
    <property type="entry name" value="ABC_membrane"/>
    <property type="match status" value="1"/>
</dbReference>
<evidence type="ECO:0000256" key="4">
    <source>
        <dbReference type="ARBA" id="ARBA00022692"/>
    </source>
</evidence>
<dbReference type="GO" id="GO:0140359">
    <property type="term" value="F:ABC-type transporter activity"/>
    <property type="evidence" value="ECO:0007669"/>
    <property type="project" value="InterPro"/>
</dbReference>
<keyword evidence="5" id="KW-0547">Nucleotide-binding</keyword>
<dbReference type="SUPFAM" id="SSF52540">
    <property type="entry name" value="P-loop containing nucleoside triphosphate hydrolases"/>
    <property type="match status" value="1"/>
</dbReference>
<accession>A0A3S1CXP1</accession>
<dbReference type="Gene3D" id="1.20.1560.10">
    <property type="entry name" value="ABC transporter type 1, transmembrane domain"/>
    <property type="match status" value="1"/>
</dbReference>
<proteinExistence type="predicted"/>
<evidence type="ECO:0000256" key="7">
    <source>
        <dbReference type="ARBA" id="ARBA00022927"/>
    </source>
</evidence>
<keyword evidence="12" id="KW-1185">Reference proteome</keyword>
<dbReference type="InterPro" id="IPR003593">
    <property type="entry name" value="AAA+_ATPase"/>
</dbReference>
<dbReference type="GO" id="GO:0034040">
    <property type="term" value="F:ATPase-coupled lipid transmembrane transporter activity"/>
    <property type="evidence" value="ECO:0007669"/>
    <property type="project" value="TreeGrafter"/>
</dbReference>
<dbReference type="InterPro" id="IPR005074">
    <property type="entry name" value="Peptidase_C39"/>
</dbReference>
<evidence type="ECO:0000256" key="3">
    <source>
        <dbReference type="ARBA" id="ARBA00022475"/>
    </source>
</evidence>
<organism evidence="11 12">
    <name type="scientific">Chitinophaga solisilvae</name>
    <dbReference type="NCBI Taxonomy" id="1233460"/>
    <lineage>
        <taxon>Bacteria</taxon>
        <taxon>Pseudomonadati</taxon>
        <taxon>Bacteroidota</taxon>
        <taxon>Chitinophagia</taxon>
        <taxon>Chitinophagales</taxon>
        <taxon>Chitinophagaceae</taxon>
        <taxon>Chitinophaga</taxon>
    </lineage>
</organism>
<keyword evidence="9" id="KW-0472">Membrane</keyword>
<dbReference type="PANTHER" id="PTHR24221:SF654">
    <property type="entry name" value="ATP-BINDING CASSETTE SUB-FAMILY B MEMBER 6"/>
    <property type="match status" value="1"/>
</dbReference>
<dbReference type="GO" id="GO:0043213">
    <property type="term" value="P:bacteriocin transport"/>
    <property type="evidence" value="ECO:0007669"/>
    <property type="project" value="UniProtKB-KW"/>
</dbReference>
<evidence type="ECO:0000256" key="5">
    <source>
        <dbReference type="ARBA" id="ARBA00022741"/>
    </source>
</evidence>
<comment type="subcellular location">
    <subcellularLocation>
        <location evidence="1">Cell membrane</location>
        <topology evidence="1">Multi-pass membrane protein</topology>
    </subcellularLocation>
</comment>
<dbReference type="PANTHER" id="PTHR24221">
    <property type="entry name" value="ATP-BINDING CASSETTE SUB-FAMILY B"/>
    <property type="match status" value="1"/>
</dbReference>
<evidence type="ECO:0000256" key="6">
    <source>
        <dbReference type="ARBA" id="ARBA00022840"/>
    </source>
</evidence>
<dbReference type="InterPro" id="IPR003439">
    <property type="entry name" value="ABC_transporter-like_ATP-bd"/>
</dbReference>
<dbReference type="GO" id="GO:0006508">
    <property type="term" value="P:proteolysis"/>
    <property type="evidence" value="ECO:0007669"/>
    <property type="project" value="InterPro"/>
</dbReference>
<dbReference type="PROSITE" id="PS00211">
    <property type="entry name" value="ABC_TRANSPORTER_1"/>
    <property type="match status" value="1"/>
</dbReference>
<keyword evidence="7" id="KW-0653">Protein transport</keyword>
<keyword evidence="4" id="KW-0812">Transmembrane</keyword>
<dbReference type="EMBL" id="RIAR02000001">
    <property type="protein sequence ID" value="NSL87181.1"/>
    <property type="molecule type" value="Genomic_DNA"/>
</dbReference>
<keyword evidence="8" id="KW-1133">Transmembrane helix</keyword>
<dbReference type="GO" id="GO:0005886">
    <property type="term" value="C:plasma membrane"/>
    <property type="evidence" value="ECO:0007669"/>
    <property type="project" value="UniProtKB-SubCell"/>
</dbReference>
<evidence type="ECO:0000256" key="10">
    <source>
        <dbReference type="ARBA" id="ARBA00043264"/>
    </source>
</evidence>
<dbReference type="PROSITE" id="PS50990">
    <property type="entry name" value="PEPTIDASE_C39"/>
    <property type="match status" value="1"/>
</dbReference>
<keyword evidence="10" id="KW-0080">Bacteriocin transport</keyword>
<gene>
    <name evidence="11" type="ORF">ECE50_010090</name>
</gene>
<dbReference type="InterPro" id="IPR027417">
    <property type="entry name" value="P-loop_NTPase"/>
</dbReference>
<dbReference type="InterPro" id="IPR039421">
    <property type="entry name" value="Type_1_exporter"/>
</dbReference>
<keyword evidence="6" id="KW-0067">ATP-binding</keyword>
<sequence length="734" mass="83739">MRLFKKSRLRFYHQINASDCGITCLRMVCSYYGRKFSADRLAGIVDTANIGTSMSLLREGAALLGFNAEGLVLQQLTDIEKLQGDLPCIVHWKGNHFVVLKKIGKRNVTVADPARGIVVMSKEDFYDHCFAGNPGSRKAYVLSLQPEARFFEQESDPSTFKPRMAFLRRQLAHKRIYFIVLITGLIVTMLMQFLLPFLTRNLVDGGIASGELKLVQYLLLAQLVLILSKSTFEILRGWIVTHLSIRVNFSLVHSFLSKLFRLPVTFFERRKIGDLLQRVRDHQRVEVFITRYVLSFITSVLSLIVFTTVLYIYNSVFLLLFGVSALLYLLWIFIFIEVRKKNDWERFETLSMNQTILTQLVSGIQDLKIYNSSEFFISKWKHNQEKYNGTLFRSLRIGQIQETGATIIFEITQLFIIYYSAKLIIGNKLTLGAMLSIQFIIGQLVGPVQNIVSSILNGVEAKLSFDRIFDIWMKKEEAGLQHTVKGSHQEDIYFEEVTFKHAKLDADFTIDNLSLHIPRGKTTAIVGPSGGGKTTILKLLMGYYTGYSGRITVGNTDFSTVNIEDWRNHIGAVLQENYIFNETIARNIALSDEVDMERLERALKIANIYEYVCALPLKWDMMIGADGKGISQGQKQRLMIARAVYREPELLLLDEATNALDAENELVIMSNLKQFAKGRTLVIVAHRLSTIRFADNIVVFDNGRIVESGTHDQLLENKAAYYKLIRQQLQTIEE</sequence>
<dbReference type="GO" id="GO:0016887">
    <property type="term" value="F:ATP hydrolysis activity"/>
    <property type="evidence" value="ECO:0007669"/>
    <property type="project" value="InterPro"/>
</dbReference>
<comment type="caution">
    <text evidence="11">The sequence shown here is derived from an EMBL/GenBank/DDBJ whole genome shotgun (WGS) entry which is preliminary data.</text>
</comment>
<dbReference type="GO" id="GO:0015031">
    <property type="term" value="P:protein transport"/>
    <property type="evidence" value="ECO:0007669"/>
    <property type="project" value="UniProtKB-KW"/>
</dbReference>
<evidence type="ECO:0000256" key="9">
    <source>
        <dbReference type="ARBA" id="ARBA00023136"/>
    </source>
</evidence>
<evidence type="ECO:0000313" key="12">
    <source>
        <dbReference type="Proteomes" id="UP000281028"/>
    </source>
</evidence>
<evidence type="ECO:0000256" key="1">
    <source>
        <dbReference type="ARBA" id="ARBA00004651"/>
    </source>
</evidence>
<dbReference type="SMART" id="SM00382">
    <property type="entry name" value="AAA"/>
    <property type="match status" value="1"/>
</dbReference>